<feature type="region of interest" description="Disordered" evidence="2">
    <location>
        <begin position="24"/>
        <end position="110"/>
    </location>
</feature>
<sequence length="576" mass="64630">PAPTVPVSVGAGPSGGSRSFAAALRNLAKQAGPASGERDGEVDGRASPKRPPPPPLVRGPSPPTTTAAVKLPDKERNSEQRSGFQPYRPEESRVPPPGVPPPHYTLEYPPYHPHPHPTLYHPPPHLQHYRIEEQMYCGVPPLFTAYPPALYGLMPSPLGLITPAMHERLKLEEEHRQREQERERERERDRREKSKKSPRGSPSHSQEASARKAPVAVSVPQTDFPVPARTVPNFVRPFEEPFIKKPSPPTVFPPQQLPLVEPQLPVTVYQPPPRPVEDCRLTALNVTNLVSVPTVSRESEPPTTNASAITSVLVVPDPVRMLSCHRYNSKVKSRLDSAVYEPAEDLTPRLVLTKGPPDKLDASPRKLRFLATFGLTTLTTRNELELNKLARCRSQPSVVVEEEGEEEPPACPRLSLPQPRRSPRSLPHCGDKLSFMTTLQLYPLSTRERKERETIWQEVLAERRRRQCVTPLVQYCCQQRGNSPDNSPVRWSGVESVLQAYQTYHNESFLELSVLREECGRLEAEVASRKEESQVMEQRLQELRESRDELEHAGRDVQTSIDSLMAVVRAIVVLGR</sequence>
<evidence type="ECO:0000256" key="1">
    <source>
        <dbReference type="SAM" id="Coils"/>
    </source>
</evidence>
<feature type="compositionally biased region" description="Basic and acidic residues" evidence="2">
    <location>
        <begin position="172"/>
        <end position="192"/>
    </location>
</feature>
<dbReference type="InterPro" id="IPR022207">
    <property type="entry name" value="GSE-like"/>
</dbReference>
<feature type="domain" description="Genetic suppressor element-like" evidence="3">
    <location>
        <begin position="350"/>
        <end position="423"/>
    </location>
</feature>
<gene>
    <name evidence="4" type="ORF">g.11282</name>
</gene>
<dbReference type="PRINTS" id="PR01217">
    <property type="entry name" value="PRICHEXTENSN"/>
</dbReference>
<dbReference type="EMBL" id="GEBQ01000864">
    <property type="protein sequence ID" value="JAT39113.1"/>
    <property type="molecule type" value="Transcribed_RNA"/>
</dbReference>
<name>A0A1B6MT84_9HEMI</name>
<feature type="compositionally biased region" description="Low complexity" evidence="2">
    <location>
        <begin position="412"/>
        <end position="427"/>
    </location>
</feature>
<feature type="compositionally biased region" description="Pro residues" evidence="2">
    <location>
        <begin position="49"/>
        <end position="63"/>
    </location>
</feature>
<dbReference type="AlphaFoldDB" id="A0A1B6MT84"/>
<dbReference type="Pfam" id="PF12540">
    <property type="entry name" value="DUF3736"/>
    <property type="match status" value="1"/>
</dbReference>
<feature type="compositionally biased region" description="Basic and acidic residues" evidence="2">
    <location>
        <begin position="36"/>
        <end position="46"/>
    </location>
</feature>
<feature type="non-terminal residue" evidence="4">
    <location>
        <position position="1"/>
    </location>
</feature>
<feature type="region of interest" description="Disordered" evidence="2">
    <location>
        <begin position="398"/>
        <end position="429"/>
    </location>
</feature>
<feature type="compositionally biased region" description="Pro residues" evidence="2">
    <location>
        <begin position="94"/>
        <end position="103"/>
    </location>
</feature>
<keyword evidence="1" id="KW-0175">Coiled coil</keyword>
<dbReference type="PANTHER" id="PTHR40240:SF1">
    <property type="entry name" value="PLEXUS, ISOFORM A"/>
    <property type="match status" value="1"/>
</dbReference>
<feature type="region of interest" description="Disordered" evidence="2">
    <location>
        <begin position="172"/>
        <end position="220"/>
    </location>
</feature>
<evidence type="ECO:0000259" key="3">
    <source>
        <dbReference type="Pfam" id="PF12540"/>
    </source>
</evidence>
<proteinExistence type="predicted"/>
<protein>
    <recommendedName>
        <fullName evidence="3">Genetic suppressor element-like domain-containing protein</fullName>
    </recommendedName>
</protein>
<reference evidence="4" key="1">
    <citation type="submission" date="2015-11" db="EMBL/GenBank/DDBJ databases">
        <title>De novo transcriptome assembly of four potential Pierce s Disease insect vectors from Arizona vineyards.</title>
        <authorList>
            <person name="Tassone E.E."/>
        </authorList>
    </citation>
    <scope>NUCLEOTIDE SEQUENCE</scope>
</reference>
<organism evidence="4">
    <name type="scientific">Graphocephala atropunctata</name>
    <dbReference type="NCBI Taxonomy" id="36148"/>
    <lineage>
        <taxon>Eukaryota</taxon>
        <taxon>Metazoa</taxon>
        <taxon>Ecdysozoa</taxon>
        <taxon>Arthropoda</taxon>
        <taxon>Hexapoda</taxon>
        <taxon>Insecta</taxon>
        <taxon>Pterygota</taxon>
        <taxon>Neoptera</taxon>
        <taxon>Paraneoptera</taxon>
        <taxon>Hemiptera</taxon>
        <taxon>Auchenorrhyncha</taxon>
        <taxon>Membracoidea</taxon>
        <taxon>Cicadellidae</taxon>
        <taxon>Cicadellinae</taxon>
        <taxon>Cicadellini</taxon>
        <taxon>Graphocephala</taxon>
    </lineage>
</organism>
<evidence type="ECO:0000256" key="2">
    <source>
        <dbReference type="SAM" id="MobiDB-lite"/>
    </source>
</evidence>
<dbReference type="PANTHER" id="PTHR40240">
    <property type="entry name" value="PLEXUS, ISOFORM A"/>
    <property type="match status" value="1"/>
</dbReference>
<accession>A0A1B6MT84</accession>
<evidence type="ECO:0000313" key="4">
    <source>
        <dbReference type="EMBL" id="JAT39113.1"/>
    </source>
</evidence>
<feature type="coiled-coil region" evidence="1">
    <location>
        <begin position="512"/>
        <end position="553"/>
    </location>
</feature>